<evidence type="ECO:0000313" key="4">
    <source>
        <dbReference type="Proteomes" id="UP001596157"/>
    </source>
</evidence>
<dbReference type="GO" id="GO:0004497">
    <property type="term" value="F:monooxygenase activity"/>
    <property type="evidence" value="ECO:0007669"/>
    <property type="project" value="UniProtKB-KW"/>
</dbReference>
<comment type="caution">
    <text evidence="3">The sequence shown here is derived from an EMBL/GenBank/DDBJ whole genome shotgun (WGS) entry which is preliminary data.</text>
</comment>
<feature type="domain" description="FAD-binding" evidence="2">
    <location>
        <begin position="227"/>
        <end position="309"/>
    </location>
</feature>
<dbReference type="PANTHER" id="PTHR43476:SF3">
    <property type="entry name" value="FAD-BINDING MONOOXYGENASE"/>
    <property type="match status" value="1"/>
</dbReference>
<dbReference type="RefSeq" id="WP_378248676.1">
    <property type="nucleotide sequence ID" value="NZ_JBHSKF010000007.1"/>
</dbReference>
<dbReference type="Proteomes" id="UP001596157">
    <property type="component" value="Unassembled WGS sequence"/>
</dbReference>
<sequence>MTAVVVGAGPVGLTAALLLVRHGVPVVVLEKHTAPLSTPRAVHLDGEAVEVLRRLGLGKAFQAISRPMPGLRLVDAGHRVLAEFGRAERGRFGHPDSSLFHQPDLDALLESALPPGVVRRGVAVSGVEQGPVVVCADGSRLPADAVLGCDGANSVVRAAVGGSLRELRPPERWWVVDGESPEPLPMWDGVHQVCATPPATFMRVTGTRYRWEHRVDGAPTPPPGLTVSRRAEYTFHARVATRWRRDRVLLLGDAAHLTPPFAGQGLGAGLRDAANLAWKLAWVLRRGAPDRLLDTYQSERLPHALATIRTAMLLGWSMRGGRVRQHALRTAGHFPIADVSPRLRRGPLVHRGGGRALPGYDGHDFTVVGNHLVRPDGISAGAAWTDPGLAWLARSVRQFLTSVHSGASWRTDVELAPERD</sequence>
<name>A0ABW0EML2_9PSEU</name>
<dbReference type="PRINTS" id="PR00420">
    <property type="entry name" value="RNGMNOXGNASE"/>
</dbReference>
<gene>
    <name evidence="3" type="ORF">ACFPM7_16575</name>
</gene>
<dbReference type="InterPro" id="IPR036188">
    <property type="entry name" value="FAD/NAD-bd_sf"/>
</dbReference>
<feature type="domain" description="FAD-binding" evidence="2">
    <location>
        <begin position="3"/>
        <end position="180"/>
    </location>
</feature>
<accession>A0ABW0EML2</accession>
<dbReference type="InterPro" id="IPR002938">
    <property type="entry name" value="FAD-bd"/>
</dbReference>
<evidence type="ECO:0000256" key="1">
    <source>
        <dbReference type="ARBA" id="ARBA00023002"/>
    </source>
</evidence>
<organism evidence="3 4">
    <name type="scientific">Actinokineospora guangxiensis</name>
    <dbReference type="NCBI Taxonomy" id="1490288"/>
    <lineage>
        <taxon>Bacteria</taxon>
        <taxon>Bacillati</taxon>
        <taxon>Actinomycetota</taxon>
        <taxon>Actinomycetes</taxon>
        <taxon>Pseudonocardiales</taxon>
        <taxon>Pseudonocardiaceae</taxon>
        <taxon>Actinokineospora</taxon>
    </lineage>
</organism>
<evidence type="ECO:0000313" key="3">
    <source>
        <dbReference type="EMBL" id="MFC5288677.1"/>
    </source>
</evidence>
<dbReference type="PANTHER" id="PTHR43476">
    <property type="entry name" value="3-(3-HYDROXY-PHENYL)PROPIONATE/3-HYDROXYCINNAMIC ACID HYDROXYLASE"/>
    <property type="match status" value="1"/>
</dbReference>
<dbReference type="EMBL" id="JBHSKF010000007">
    <property type="protein sequence ID" value="MFC5288677.1"/>
    <property type="molecule type" value="Genomic_DNA"/>
</dbReference>
<dbReference type="Pfam" id="PF01494">
    <property type="entry name" value="FAD_binding_3"/>
    <property type="match status" value="2"/>
</dbReference>
<dbReference type="Gene3D" id="3.50.50.60">
    <property type="entry name" value="FAD/NAD(P)-binding domain"/>
    <property type="match status" value="1"/>
</dbReference>
<keyword evidence="3" id="KW-0503">Monooxygenase</keyword>
<keyword evidence="4" id="KW-1185">Reference proteome</keyword>
<keyword evidence="1" id="KW-0560">Oxidoreductase</keyword>
<evidence type="ECO:0000259" key="2">
    <source>
        <dbReference type="Pfam" id="PF01494"/>
    </source>
</evidence>
<reference evidence="4" key="1">
    <citation type="journal article" date="2019" name="Int. J. Syst. Evol. Microbiol.">
        <title>The Global Catalogue of Microorganisms (GCM) 10K type strain sequencing project: providing services to taxonomists for standard genome sequencing and annotation.</title>
        <authorList>
            <consortium name="The Broad Institute Genomics Platform"/>
            <consortium name="The Broad Institute Genome Sequencing Center for Infectious Disease"/>
            <person name="Wu L."/>
            <person name="Ma J."/>
        </authorList>
    </citation>
    <scope>NUCLEOTIDE SEQUENCE [LARGE SCALE GENOMIC DNA]</scope>
    <source>
        <strain evidence="4">CCUG 59778</strain>
    </source>
</reference>
<protein>
    <submittedName>
        <fullName evidence="3">FAD-dependent monooxygenase</fullName>
    </submittedName>
</protein>
<proteinExistence type="predicted"/>
<dbReference type="SUPFAM" id="SSF51905">
    <property type="entry name" value="FAD/NAD(P)-binding domain"/>
    <property type="match status" value="1"/>
</dbReference>
<dbReference type="InterPro" id="IPR050631">
    <property type="entry name" value="PheA/TfdB_FAD_monoxygenase"/>
</dbReference>
<dbReference type="Gene3D" id="3.30.70.2450">
    <property type="match status" value="1"/>
</dbReference>